<dbReference type="PROSITE" id="PS00107">
    <property type="entry name" value="PROTEIN_KINASE_ATP"/>
    <property type="match status" value="1"/>
</dbReference>
<evidence type="ECO:0000256" key="2">
    <source>
        <dbReference type="ARBA" id="ARBA00022527"/>
    </source>
</evidence>
<keyword evidence="4" id="KW-0348">Hemagglutinin</keyword>
<dbReference type="Pfam" id="PF00069">
    <property type="entry name" value="Pkinase"/>
    <property type="match status" value="1"/>
</dbReference>
<dbReference type="FunFam" id="3.30.200.20:FF:000178">
    <property type="entry name" value="serine/threonine-protein kinase PBS1-like"/>
    <property type="match status" value="1"/>
</dbReference>
<dbReference type="PANTHER" id="PTHR47974">
    <property type="entry name" value="OS07G0415500 PROTEIN"/>
    <property type="match status" value="1"/>
</dbReference>
<evidence type="ECO:0000256" key="14">
    <source>
        <dbReference type="ARBA" id="ARBA00023136"/>
    </source>
</evidence>
<feature type="non-terminal residue" evidence="22">
    <location>
        <position position="1"/>
    </location>
</feature>
<keyword evidence="5" id="KW-0808">Transferase</keyword>
<evidence type="ECO:0000256" key="13">
    <source>
        <dbReference type="ARBA" id="ARBA00023035"/>
    </source>
</evidence>
<evidence type="ECO:0000256" key="10">
    <source>
        <dbReference type="ARBA" id="ARBA00022777"/>
    </source>
</evidence>
<dbReference type="SMART" id="SM00220">
    <property type="entry name" value="S_TKc"/>
    <property type="match status" value="1"/>
</dbReference>
<evidence type="ECO:0000256" key="18">
    <source>
        <dbReference type="SAM" id="MobiDB-lite"/>
    </source>
</evidence>
<evidence type="ECO:0000259" key="20">
    <source>
        <dbReference type="PROSITE" id="PS50011"/>
    </source>
</evidence>
<keyword evidence="14 19" id="KW-0472">Membrane</keyword>
<dbReference type="GO" id="GO:0048544">
    <property type="term" value="P:recognition of pollen"/>
    <property type="evidence" value="ECO:0007669"/>
    <property type="project" value="InterPro"/>
</dbReference>
<comment type="subcellular location">
    <subcellularLocation>
        <location evidence="1">Membrane</location>
        <topology evidence="1">Single-pass membrane protein</topology>
    </subcellularLocation>
</comment>
<evidence type="ECO:0000256" key="1">
    <source>
        <dbReference type="ARBA" id="ARBA00004167"/>
    </source>
</evidence>
<keyword evidence="7" id="KW-0732">Signal</keyword>
<dbReference type="GO" id="GO:0005524">
    <property type="term" value="F:ATP binding"/>
    <property type="evidence" value="ECO:0007669"/>
    <property type="project" value="UniProtKB-UniRule"/>
</dbReference>
<dbReference type="SMART" id="SM00108">
    <property type="entry name" value="B_lectin"/>
    <property type="match status" value="1"/>
</dbReference>
<feature type="region of interest" description="Disordered" evidence="18">
    <location>
        <begin position="219"/>
        <end position="241"/>
    </location>
</feature>
<evidence type="ECO:0000256" key="17">
    <source>
        <dbReference type="PROSITE-ProRule" id="PRU10141"/>
    </source>
</evidence>
<dbReference type="InterPro" id="IPR011009">
    <property type="entry name" value="Kinase-like_dom_sf"/>
</dbReference>
<feature type="domain" description="Bulb-type lectin" evidence="21">
    <location>
        <begin position="51"/>
        <end position="173"/>
    </location>
</feature>
<dbReference type="FunFam" id="1.10.510.10:FF:000384">
    <property type="entry name" value="G-type lectin S-receptor-like serine/threonine-protein kinase"/>
    <property type="match status" value="1"/>
</dbReference>
<evidence type="ECO:0000256" key="12">
    <source>
        <dbReference type="ARBA" id="ARBA00022989"/>
    </source>
</evidence>
<keyword evidence="2" id="KW-0723">Serine/threonine-protein kinase</keyword>
<keyword evidence="9 17" id="KW-0547">Nucleotide-binding</keyword>
<keyword evidence="22" id="KW-0430">Lectin</keyword>
<evidence type="ECO:0000256" key="4">
    <source>
        <dbReference type="ARBA" id="ARBA00022546"/>
    </source>
</evidence>
<keyword evidence="8" id="KW-0677">Repeat</keyword>
<dbReference type="SUPFAM" id="SSF56112">
    <property type="entry name" value="Protein kinase-like (PK-like)"/>
    <property type="match status" value="1"/>
</dbReference>
<keyword evidence="10 22" id="KW-0418">Kinase</keyword>
<dbReference type="InterPro" id="IPR017441">
    <property type="entry name" value="Protein_kinase_ATP_BS"/>
</dbReference>
<dbReference type="Pfam" id="PF01453">
    <property type="entry name" value="B_lectin"/>
    <property type="match status" value="1"/>
</dbReference>
<evidence type="ECO:0000313" key="22">
    <source>
        <dbReference type="EMBL" id="JAT54094.1"/>
    </source>
</evidence>
<organism evidence="22">
    <name type="scientific">Anthurium amnicola</name>
    <dbReference type="NCBI Taxonomy" id="1678845"/>
    <lineage>
        <taxon>Eukaryota</taxon>
        <taxon>Viridiplantae</taxon>
        <taxon>Streptophyta</taxon>
        <taxon>Embryophyta</taxon>
        <taxon>Tracheophyta</taxon>
        <taxon>Spermatophyta</taxon>
        <taxon>Magnoliopsida</taxon>
        <taxon>Liliopsida</taxon>
        <taxon>Araceae</taxon>
        <taxon>Pothoideae</taxon>
        <taxon>Potheae</taxon>
        <taxon>Anthurium</taxon>
    </lineage>
</organism>
<dbReference type="InterPro" id="IPR000858">
    <property type="entry name" value="S_locus_glycoprot_dom"/>
</dbReference>
<dbReference type="InterPro" id="IPR036426">
    <property type="entry name" value="Bulb-type_lectin_dom_sf"/>
</dbReference>
<dbReference type="Gene3D" id="1.10.510.10">
    <property type="entry name" value="Transferase(Phosphotransferase) domain 1"/>
    <property type="match status" value="1"/>
</dbReference>
<dbReference type="Pfam" id="PF00954">
    <property type="entry name" value="S_locus_glycop"/>
    <property type="match status" value="1"/>
</dbReference>
<dbReference type="InterPro" id="IPR000719">
    <property type="entry name" value="Prot_kinase_dom"/>
</dbReference>
<evidence type="ECO:0000256" key="16">
    <source>
        <dbReference type="ARBA" id="ARBA00023180"/>
    </source>
</evidence>
<evidence type="ECO:0000256" key="7">
    <source>
        <dbReference type="ARBA" id="ARBA00022729"/>
    </source>
</evidence>
<keyword evidence="16" id="KW-0325">Glycoprotein</keyword>
<dbReference type="InterPro" id="IPR001480">
    <property type="entry name" value="Bulb-type_lectin_dom"/>
</dbReference>
<dbReference type="InterPro" id="IPR008271">
    <property type="entry name" value="Ser/Thr_kinase_AS"/>
</dbReference>
<dbReference type="PROSITE" id="PS50927">
    <property type="entry name" value="BULB_LECTIN"/>
    <property type="match status" value="1"/>
</dbReference>
<dbReference type="GO" id="GO:0051707">
    <property type="term" value="P:response to other organism"/>
    <property type="evidence" value="ECO:0007669"/>
    <property type="project" value="UniProtKB-ARBA"/>
</dbReference>
<evidence type="ECO:0000256" key="6">
    <source>
        <dbReference type="ARBA" id="ARBA00022692"/>
    </source>
</evidence>
<feature type="transmembrane region" description="Helical" evidence="19">
    <location>
        <begin position="23"/>
        <end position="41"/>
    </location>
</feature>
<protein>
    <submittedName>
        <fullName evidence="22">G-type lectin S-receptor-like serine/threonine-protein kinase At5g24080</fullName>
    </submittedName>
</protein>
<gene>
    <name evidence="22" type="primary">At5g24080_0</name>
    <name evidence="22" type="ORF">g.84772</name>
</gene>
<dbReference type="CDD" id="cd00028">
    <property type="entry name" value="B_lectin"/>
    <property type="match status" value="1"/>
</dbReference>
<dbReference type="Gene3D" id="3.30.200.20">
    <property type="entry name" value="Phosphorylase Kinase, domain 1"/>
    <property type="match status" value="1"/>
</dbReference>
<evidence type="ECO:0000256" key="8">
    <source>
        <dbReference type="ARBA" id="ARBA00022737"/>
    </source>
</evidence>
<dbReference type="EMBL" id="GDJX01013842">
    <property type="protein sequence ID" value="JAT54094.1"/>
    <property type="molecule type" value="Transcribed_RNA"/>
</dbReference>
<dbReference type="GO" id="GO:0016020">
    <property type="term" value="C:membrane"/>
    <property type="evidence" value="ECO:0007669"/>
    <property type="project" value="UniProtKB-SubCell"/>
</dbReference>
<dbReference type="PROSITE" id="PS50011">
    <property type="entry name" value="PROTEIN_KINASE_DOM"/>
    <property type="match status" value="1"/>
</dbReference>
<evidence type="ECO:0000256" key="15">
    <source>
        <dbReference type="ARBA" id="ARBA00023157"/>
    </source>
</evidence>
<feature type="domain" description="Protein kinase" evidence="20">
    <location>
        <begin position="546"/>
        <end position="846"/>
    </location>
</feature>
<feature type="compositionally biased region" description="Pro residues" evidence="18">
    <location>
        <begin position="223"/>
        <end position="234"/>
    </location>
</feature>
<dbReference type="AlphaFoldDB" id="A0A1D1YHI2"/>
<feature type="transmembrane region" description="Helical" evidence="19">
    <location>
        <begin position="487"/>
        <end position="512"/>
    </location>
</feature>
<dbReference type="PANTHER" id="PTHR47974:SF29">
    <property type="entry name" value="RECEPTOR-LIKE SERINE_THREONINE-PROTEIN KINASE"/>
    <property type="match status" value="1"/>
</dbReference>
<keyword evidence="3" id="KW-0245">EGF-like domain</keyword>
<dbReference type="CDD" id="cd14066">
    <property type="entry name" value="STKc_IRAK"/>
    <property type="match status" value="1"/>
</dbReference>
<sequence length="888" mass="95933">SVSVSLSEVGREFEGGEGRMKSFSFLFMGAAYYLAAALLLLPQLAGCSTGHIPLGSKLSAGENQTWVSDSGTFAFGFTPSDADAGDGLQLAIWYAALPGGRTIVWSANRDFGVGEGATVRLDSTGDLVLVDGNSALVWSSNTSGQGVGTASVSDSGSLVLFSDDGKVAWQSFWHPTDTLLPGQPLNASFELSSPSTTPGGYYSLKMLQQSTSLTLALSYVSPEPDPSSPKPDPSSPESHANYSYWSGPQISNVTGDIVAMLDKSGNFVVTYGPSAAGTVYIHKNDTMGSNLYLRRIRVEHDGNLRLYRWDAGGGRWVAEWSAVSNPCEVAGVCGNGVCSLDGSKTLARCSCPPGTSPAAAAPDAGGCSPDVVSSPPGNCTGRGTRMATVAQTNYYFSGPSILANHSDVATSSECSEYCLQDCRCVASVYGLSEDNTARCSTLGRMVFGGFQDPSSTLFMKVKSDGVGSGFGTGRADGSSSGSSRRKLVLVLPLILCFSVLAALLSLLLYHIIRARRLRRLRSMSRCLTVPGAPSNFTYQELQVATSNFSHMLGAGGFGSVYKGTLRDGTLVAVKKLERLLPHGEKEFITEVTTIGSMHHMNLVRLRGFCSDTSHRLLVYEFMSNGSLDKWIFPCRGMPDRFLDWSTRFRIAAEIAQGIAYFHEQCRDRIIHCDIKPENILLDDNFCPKVSDFGLAKLMGREHSHVVTMVRGTRGYLAPEWLSNRPITVKADVYSYGMLLLEMVGGRRNLDVSLDAEDFFYPGWAFKKMMDGNPLKAADERLKGEVVEEELTRTLNAAFWCIQEEVWARPSMGVVIRILEGSAEMRTPPMPQAVVELMEEGLSHVYRAMKRSYFAHPGSSFPVRASSFPVFAGNQSSQATCSHSTLSPR</sequence>
<keyword evidence="22" id="KW-0675">Receptor</keyword>
<dbReference type="InterPro" id="IPR024171">
    <property type="entry name" value="SRK-like_kinase"/>
</dbReference>
<keyword evidence="13" id="KW-0465">Mannose-binding</keyword>
<dbReference type="SUPFAM" id="SSF51110">
    <property type="entry name" value="alpha-D-mannose-specific plant lectins"/>
    <property type="match status" value="1"/>
</dbReference>
<proteinExistence type="predicted"/>
<keyword evidence="6 19" id="KW-0812">Transmembrane</keyword>
<reference evidence="22" key="1">
    <citation type="submission" date="2015-07" db="EMBL/GenBank/DDBJ databases">
        <title>Transcriptome Assembly of Anthurium amnicola.</title>
        <authorList>
            <person name="Suzuki J."/>
        </authorList>
    </citation>
    <scope>NUCLEOTIDE SEQUENCE</scope>
</reference>
<dbReference type="PROSITE" id="PS00108">
    <property type="entry name" value="PROTEIN_KINASE_ST"/>
    <property type="match status" value="1"/>
</dbReference>
<name>A0A1D1YHI2_9ARAE</name>
<evidence type="ECO:0000259" key="21">
    <source>
        <dbReference type="PROSITE" id="PS50927"/>
    </source>
</evidence>
<keyword evidence="15" id="KW-1015">Disulfide bond</keyword>
<evidence type="ECO:0000256" key="19">
    <source>
        <dbReference type="SAM" id="Phobius"/>
    </source>
</evidence>
<dbReference type="GO" id="GO:0005537">
    <property type="term" value="F:D-mannose binding"/>
    <property type="evidence" value="ECO:0007669"/>
    <property type="project" value="UniProtKB-KW"/>
</dbReference>
<accession>A0A1D1YHI2</accession>
<dbReference type="Gene3D" id="2.90.10.10">
    <property type="entry name" value="Bulb-type lectin domain"/>
    <property type="match status" value="1"/>
</dbReference>
<feature type="binding site" evidence="17">
    <location>
        <position position="575"/>
    </location>
    <ligand>
        <name>ATP</name>
        <dbReference type="ChEBI" id="CHEBI:30616"/>
    </ligand>
</feature>
<evidence type="ECO:0000256" key="11">
    <source>
        <dbReference type="ARBA" id="ARBA00022840"/>
    </source>
</evidence>
<evidence type="ECO:0000256" key="3">
    <source>
        <dbReference type="ARBA" id="ARBA00022536"/>
    </source>
</evidence>
<dbReference type="GO" id="GO:0004674">
    <property type="term" value="F:protein serine/threonine kinase activity"/>
    <property type="evidence" value="ECO:0007669"/>
    <property type="project" value="UniProtKB-KW"/>
</dbReference>
<evidence type="ECO:0000256" key="5">
    <source>
        <dbReference type="ARBA" id="ARBA00022679"/>
    </source>
</evidence>
<evidence type="ECO:0000256" key="9">
    <source>
        <dbReference type="ARBA" id="ARBA00022741"/>
    </source>
</evidence>
<keyword evidence="12 19" id="KW-1133">Transmembrane helix</keyword>
<keyword evidence="11 17" id="KW-0067">ATP-binding</keyword>
<dbReference type="PIRSF" id="PIRSF000641">
    <property type="entry name" value="SRK"/>
    <property type="match status" value="1"/>
</dbReference>